<comment type="caution">
    <text evidence="2">The sequence shown here is derived from an EMBL/GenBank/DDBJ whole genome shotgun (WGS) entry which is preliminary data.</text>
</comment>
<evidence type="ECO:0000259" key="1">
    <source>
        <dbReference type="SMART" id="SM01310"/>
    </source>
</evidence>
<dbReference type="EMBL" id="JBDODL010001284">
    <property type="protein sequence ID" value="MES1921368.1"/>
    <property type="molecule type" value="Genomic_DNA"/>
</dbReference>
<proteinExistence type="predicted"/>
<accession>A0ABV2APN7</accession>
<feature type="domain" description="Rapamycin-insensitive companion of mTOR" evidence="1">
    <location>
        <begin position="127"/>
        <end position="197"/>
    </location>
</feature>
<organism evidence="2 3">
    <name type="scientific">Bonamia ostreae</name>
    <dbReference type="NCBI Taxonomy" id="126728"/>
    <lineage>
        <taxon>Eukaryota</taxon>
        <taxon>Sar</taxon>
        <taxon>Rhizaria</taxon>
        <taxon>Endomyxa</taxon>
        <taxon>Ascetosporea</taxon>
        <taxon>Haplosporida</taxon>
        <taxon>Bonamia</taxon>
    </lineage>
</organism>
<gene>
    <name evidence="2" type="ORF">MHBO_002902</name>
</gene>
<dbReference type="InterPro" id="IPR029452">
    <property type="entry name" value="RICTOR_V"/>
</dbReference>
<reference evidence="2 3" key="1">
    <citation type="journal article" date="2024" name="BMC Biol.">
        <title>Comparative genomics of Ascetosporea gives new insight into the evolutionary basis for animal parasitism in Rhizaria.</title>
        <authorList>
            <person name="Hiltunen Thoren M."/>
            <person name="Onut-Brannstrom I."/>
            <person name="Alfjorden A."/>
            <person name="Peckova H."/>
            <person name="Swords F."/>
            <person name="Hooper C."/>
            <person name="Holzer A.S."/>
            <person name="Bass D."/>
            <person name="Burki F."/>
        </authorList>
    </citation>
    <scope>NUCLEOTIDE SEQUENCE [LARGE SCALE GENOMIC DNA]</scope>
    <source>
        <strain evidence="2">20-A016</strain>
    </source>
</reference>
<keyword evidence="3" id="KW-1185">Reference proteome</keyword>
<protein>
    <recommendedName>
        <fullName evidence="1">Rapamycin-insensitive companion of mTOR domain-containing protein</fullName>
    </recommendedName>
</protein>
<sequence length="326" mass="38134">MLDQISPKKNFIETPEAIFIFEIFSKESIHHKEQTLKMEKIYLSTIFFKIKLPDSHISIDKKSLPIPPHLYYSLCRTPLGFRFLVNKGEIERFSETVKKFCLLENNVKNEEDNKNGKFDFYFYREKILKIVSDLWTIGNICRTEEGFAEFKKNGILEQISRLAKNSQELSIKSCCVSVLGMIASADKMYFGKLGWSFPFNDKIQVVIPANIEEFFDLKNTEKTFKNGEKIENLSKSLNDLISELNKEETKIFFQISKFSSTNNTLKVLTNFKQYHSKNKDIFKSVKLFAAVTKLLNLNKFDLILRRSILFDFFKEVSLNSDFFKLI</sequence>
<dbReference type="InterPro" id="IPR016024">
    <property type="entry name" value="ARM-type_fold"/>
</dbReference>
<dbReference type="Proteomes" id="UP001439008">
    <property type="component" value="Unassembled WGS sequence"/>
</dbReference>
<dbReference type="InterPro" id="IPR028268">
    <property type="entry name" value="Pianissimo_fam"/>
</dbReference>
<evidence type="ECO:0000313" key="3">
    <source>
        <dbReference type="Proteomes" id="UP001439008"/>
    </source>
</evidence>
<dbReference type="PANTHER" id="PTHR13298:SF11">
    <property type="entry name" value="RAPAMYCIN-INSENSITIVE COMPANION OF MTOR"/>
    <property type="match status" value="1"/>
</dbReference>
<dbReference type="SMART" id="SM01310">
    <property type="entry name" value="RICTOR_V"/>
    <property type="match status" value="1"/>
</dbReference>
<dbReference type="Pfam" id="PF14668">
    <property type="entry name" value="RICTOR_V"/>
    <property type="match status" value="1"/>
</dbReference>
<dbReference type="SUPFAM" id="SSF48371">
    <property type="entry name" value="ARM repeat"/>
    <property type="match status" value="1"/>
</dbReference>
<evidence type="ECO:0000313" key="2">
    <source>
        <dbReference type="EMBL" id="MES1921368.1"/>
    </source>
</evidence>
<dbReference type="PANTHER" id="PTHR13298">
    <property type="entry name" value="CYTOSOLIC REGULATOR PIANISSIMO"/>
    <property type="match status" value="1"/>
</dbReference>
<name>A0ABV2APN7_9EUKA</name>